<organism evidence="3 4">
    <name type="scientific">Flavobacterium phragmitis</name>
    <dbReference type="NCBI Taxonomy" id="739143"/>
    <lineage>
        <taxon>Bacteria</taxon>
        <taxon>Pseudomonadati</taxon>
        <taxon>Bacteroidota</taxon>
        <taxon>Flavobacteriia</taxon>
        <taxon>Flavobacteriales</taxon>
        <taxon>Flavobacteriaceae</taxon>
        <taxon>Flavobacterium</taxon>
    </lineage>
</organism>
<evidence type="ECO:0000313" key="4">
    <source>
        <dbReference type="Proteomes" id="UP000199672"/>
    </source>
</evidence>
<proteinExistence type="predicted"/>
<dbReference type="AlphaFoldDB" id="A0A1I1NDS2"/>
<dbReference type="OrthoDB" id="1364460at2"/>
<dbReference type="Proteomes" id="UP000199672">
    <property type="component" value="Unassembled WGS sequence"/>
</dbReference>
<feature type="compositionally biased region" description="Polar residues" evidence="1">
    <location>
        <begin position="91"/>
        <end position="112"/>
    </location>
</feature>
<evidence type="ECO:0000256" key="1">
    <source>
        <dbReference type="SAM" id="MobiDB-lite"/>
    </source>
</evidence>
<feature type="region of interest" description="Disordered" evidence="1">
    <location>
        <begin position="41"/>
        <end position="121"/>
    </location>
</feature>
<name>A0A1I1NDS2_9FLAO</name>
<feature type="signal peptide" evidence="2">
    <location>
        <begin position="1"/>
        <end position="24"/>
    </location>
</feature>
<dbReference type="EMBL" id="FOMH01000003">
    <property type="protein sequence ID" value="SFC95635.1"/>
    <property type="molecule type" value="Genomic_DNA"/>
</dbReference>
<feature type="chain" id="PRO_5011663967" evidence="2">
    <location>
        <begin position="25"/>
        <end position="121"/>
    </location>
</feature>
<feature type="compositionally biased region" description="Polar residues" evidence="1">
    <location>
        <begin position="41"/>
        <end position="58"/>
    </location>
</feature>
<dbReference type="PROSITE" id="PS51257">
    <property type="entry name" value="PROKAR_LIPOPROTEIN"/>
    <property type="match status" value="1"/>
</dbReference>
<dbReference type="RefSeq" id="WP_091491904.1">
    <property type="nucleotide sequence ID" value="NZ_FOMH01000003.1"/>
</dbReference>
<protein>
    <submittedName>
        <fullName evidence="3">Uncharacterized protein</fullName>
    </submittedName>
</protein>
<evidence type="ECO:0000256" key="2">
    <source>
        <dbReference type="SAM" id="SignalP"/>
    </source>
</evidence>
<keyword evidence="2" id="KW-0732">Signal</keyword>
<reference evidence="4" key="1">
    <citation type="submission" date="2016-10" db="EMBL/GenBank/DDBJ databases">
        <authorList>
            <person name="Varghese N."/>
            <person name="Submissions S."/>
        </authorList>
    </citation>
    <scope>NUCLEOTIDE SEQUENCE [LARGE SCALE GENOMIC DNA]</scope>
    <source>
        <strain evidence="4">CGMCC 1.10370</strain>
    </source>
</reference>
<accession>A0A1I1NDS2</accession>
<evidence type="ECO:0000313" key="3">
    <source>
        <dbReference type="EMBL" id="SFC95635.1"/>
    </source>
</evidence>
<keyword evidence="4" id="KW-1185">Reference proteome</keyword>
<gene>
    <name evidence="3" type="ORF">SAMN05216297_103227</name>
</gene>
<sequence>MKALLKWKALFLVIIIGLFSSCKNNDGYSDTIDTNSVPVDTVQQTKDTTEVTGTSSGGISPAAKSIQITNMEKEGVESTAGTGTGPGESATDGSTYTPSSGIQKDSIKLQTESAKRRKNKK</sequence>